<dbReference type="SUPFAM" id="SSF88659">
    <property type="entry name" value="Sigma3 and sigma4 domains of RNA polymerase sigma factors"/>
    <property type="match status" value="1"/>
</dbReference>
<evidence type="ECO:0000256" key="1">
    <source>
        <dbReference type="ARBA" id="ARBA00010641"/>
    </source>
</evidence>
<gene>
    <name evidence="5" type="ORF">LX64_00651</name>
</gene>
<evidence type="ECO:0000313" key="6">
    <source>
        <dbReference type="Proteomes" id="UP000249547"/>
    </source>
</evidence>
<dbReference type="GO" id="GO:0006352">
    <property type="term" value="P:DNA-templated transcription initiation"/>
    <property type="evidence" value="ECO:0007669"/>
    <property type="project" value="InterPro"/>
</dbReference>
<dbReference type="EMBL" id="QLLL01000001">
    <property type="protein sequence ID" value="RAJ11044.1"/>
    <property type="molecule type" value="Genomic_DNA"/>
</dbReference>
<dbReference type="AlphaFoldDB" id="A0A327R5S6"/>
<dbReference type="SUPFAM" id="SSF88946">
    <property type="entry name" value="Sigma2 domain of RNA polymerase sigma factors"/>
    <property type="match status" value="1"/>
</dbReference>
<name>A0A327R5S6_9BACT</name>
<dbReference type="GO" id="GO:0016987">
    <property type="term" value="F:sigma factor activity"/>
    <property type="evidence" value="ECO:0007669"/>
    <property type="project" value="UniProtKB-KW"/>
</dbReference>
<dbReference type="InterPro" id="IPR039425">
    <property type="entry name" value="RNA_pol_sigma-70-like"/>
</dbReference>
<dbReference type="InterPro" id="IPR013325">
    <property type="entry name" value="RNA_pol_sigma_r2"/>
</dbReference>
<keyword evidence="4" id="KW-0804">Transcription</keyword>
<evidence type="ECO:0000313" key="5">
    <source>
        <dbReference type="EMBL" id="RAJ11044.1"/>
    </source>
</evidence>
<keyword evidence="6" id="KW-1185">Reference proteome</keyword>
<dbReference type="Gene3D" id="1.10.10.10">
    <property type="entry name" value="Winged helix-like DNA-binding domain superfamily/Winged helix DNA-binding domain"/>
    <property type="match status" value="1"/>
</dbReference>
<proteinExistence type="inferred from homology"/>
<accession>A0A327R5S6</accession>
<evidence type="ECO:0000256" key="2">
    <source>
        <dbReference type="ARBA" id="ARBA00023015"/>
    </source>
</evidence>
<sequence>MQQDNVHINEHELVNQLLAGQPLAQQLAYDKYAAALYSLVLQIVGDTDTANNIIVNLFSYLFTHVQEFQSSGYNTLFSWLYRKARELAVNHSLSITSNSSQATSLTRQNLGAIQRFASTLNEAEQLVFKLSYFNGLPLSAIAKLMGKEEKEIDLILKSAMINFRKYISTHWI</sequence>
<dbReference type="PANTHER" id="PTHR43133">
    <property type="entry name" value="RNA POLYMERASE ECF-TYPE SIGMA FACTO"/>
    <property type="match status" value="1"/>
</dbReference>
<reference evidence="5 6" key="1">
    <citation type="submission" date="2018-06" db="EMBL/GenBank/DDBJ databases">
        <title>Genomic Encyclopedia of Archaeal and Bacterial Type Strains, Phase II (KMG-II): from individual species to whole genera.</title>
        <authorList>
            <person name="Goeker M."/>
        </authorList>
    </citation>
    <scope>NUCLEOTIDE SEQUENCE [LARGE SCALE GENOMIC DNA]</scope>
    <source>
        <strain evidence="5 6">DSM 23857</strain>
    </source>
</reference>
<dbReference type="InterPro" id="IPR036388">
    <property type="entry name" value="WH-like_DNA-bd_sf"/>
</dbReference>
<keyword evidence="3" id="KW-0731">Sigma factor</keyword>
<comment type="caution">
    <text evidence="5">The sequence shown here is derived from an EMBL/GenBank/DDBJ whole genome shotgun (WGS) entry which is preliminary data.</text>
</comment>
<evidence type="ECO:0000256" key="3">
    <source>
        <dbReference type="ARBA" id="ARBA00023082"/>
    </source>
</evidence>
<organism evidence="5 6">
    <name type="scientific">Chitinophaga skermanii</name>
    <dbReference type="NCBI Taxonomy" id="331697"/>
    <lineage>
        <taxon>Bacteria</taxon>
        <taxon>Pseudomonadati</taxon>
        <taxon>Bacteroidota</taxon>
        <taxon>Chitinophagia</taxon>
        <taxon>Chitinophagales</taxon>
        <taxon>Chitinophagaceae</taxon>
        <taxon>Chitinophaga</taxon>
    </lineage>
</organism>
<dbReference type="Proteomes" id="UP000249547">
    <property type="component" value="Unassembled WGS sequence"/>
</dbReference>
<protein>
    <submittedName>
        <fullName evidence="5">RNA polymerase sigma factor (Sigma-70 family)</fullName>
    </submittedName>
</protein>
<dbReference type="InterPro" id="IPR013324">
    <property type="entry name" value="RNA_pol_sigma_r3/r4-like"/>
</dbReference>
<comment type="similarity">
    <text evidence="1">Belongs to the sigma-70 factor family. ECF subfamily.</text>
</comment>
<dbReference type="Gene3D" id="1.10.1740.10">
    <property type="match status" value="1"/>
</dbReference>
<keyword evidence="2" id="KW-0805">Transcription regulation</keyword>
<dbReference type="PANTHER" id="PTHR43133:SF57">
    <property type="entry name" value="RNA POLYMERASE SIGMA-70 FACTOR"/>
    <property type="match status" value="1"/>
</dbReference>
<evidence type="ECO:0000256" key="4">
    <source>
        <dbReference type="ARBA" id="ARBA00023163"/>
    </source>
</evidence>